<feature type="compositionally biased region" description="Basic residues" evidence="1">
    <location>
        <begin position="1"/>
        <end position="11"/>
    </location>
</feature>
<reference evidence="2" key="2">
    <citation type="submission" date="2022-10" db="EMBL/GenBank/DDBJ databases">
        <authorList>
            <consortium name="ENA_rothamsted_submissions"/>
            <consortium name="culmorum"/>
            <person name="King R."/>
        </authorList>
    </citation>
    <scope>NUCLEOTIDE SEQUENCE</scope>
</reference>
<name>A0A9P0J755_APHGO</name>
<protein>
    <submittedName>
        <fullName evidence="2">Uncharacterized protein</fullName>
    </submittedName>
</protein>
<sequence length="129" mass="13586">MARTQRLRRGSSRTEENAWRCTPPTTLDCDVSYRCGGGAGSGDDDVRCDDSGGGDGGGGGSGGVHLVARRVTGGESQRPHAILQRQWAAPPEKHKRRTDRTAGWGGWLSYGLAVEHGVGGGDLVGNRNK</sequence>
<evidence type="ECO:0000313" key="3">
    <source>
        <dbReference type="Proteomes" id="UP001154329"/>
    </source>
</evidence>
<accession>A0A9P0J755</accession>
<keyword evidence="3" id="KW-1185">Reference proteome</keyword>
<dbReference type="EMBL" id="OU899035">
    <property type="protein sequence ID" value="CAH1726078.1"/>
    <property type="molecule type" value="Genomic_DNA"/>
</dbReference>
<gene>
    <name evidence="2" type="ORF">APHIGO_LOCUS7029</name>
</gene>
<proteinExistence type="predicted"/>
<organism evidence="2 3">
    <name type="scientific">Aphis gossypii</name>
    <name type="common">Cotton aphid</name>
    <dbReference type="NCBI Taxonomy" id="80765"/>
    <lineage>
        <taxon>Eukaryota</taxon>
        <taxon>Metazoa</taxon>
        <taxon>Ecdysozoa</taxon>
        <taxon>Arthropoda</taxon>
        <taxon>Hexapoda</taxon>
        <taxon>Insecta</taxon>
        <taxon>Pterygota</taxon>
        <taxon>Neoptera</taxon>
        <taxon>Paraneoptera</taxon>
        <taxon>Hemiptera</taxon>
        <taxon>Sternorrhyncha</taxon>
        <taxon>Aphidomorpha</taxon>
        <taxon>Aphidoidea</taxon>
        <taxon>Aphididae</taxon>
        <taxon>Aphidini</taxon>
        <taxon>Aphis</taxon>
        <taxon>Aphis</taxon>
    </lineage>
</organism>
<evidence type="ECO:0000256" key="1">
    <source>
        <dbReference type="SAM" id="MobiDB-lite"/>
    </source>
</evidence>
<dbReference type="AlphaFoldDB" id="A0A9P0J755"/>
<dbReference type="Proteomes" id="UP001154329">
    <property type="component" value="Chromosome 2"/>
</dbReference>
<reference evidence="2" key="1">
    <citation type="submission" date="2022-02" db="EMBL/GenBank/DDBJ databases">
        <authorList>
            <person name="King R."/>
        </authorList>
    </citation>
    <scope>NUCLEOTIDE SEQUENCE</scope>
</reference>
<feature type="region of interest" description="Disordered" evidence="1">
    <location>
        <begin position="39"/>
        <end position="65"/>
    </location>
</feature>
<evidence type="ECO:0000313" key="2">
    <source>
        <dbReference type="EMBL" id="CAH1726078.1"/>
    </source>
</evidence>
<feature type="region of interest" description="Disordered" evidence="1">
    <location>
        <begin position="1"/>
        <end position="24"/>
    </location>
</feature>
<feature type="compositionally biased region" description="Gly residues" evidence="1">
    <location>
        <begin position="51"/>
        <end position="63"/>
    </location>
</feature>